<name>A0AAV4TP92_CAEEX</name>
<accession>A0AAV4TP92</accession>
<organism evidence="2 3">
    <name type="scientific">Caerostris extrusa</name>
    <name type="common">Bark spider</name>
    <name type="synonym">Caerostris bankana</name>
    <dbReference type="NCBI Taxonomy" id="172846"/>
    <lineage>
        <taxon>Eukaryota</taxon>
        <taxon>Metazoa</taxon>
        <taxon>Ecdysozoa</taxon>
        <taxon>Arthropoda</taxon>
        <taxon>Chelicerata</taxon>
        <taxon>Arachnida</taxon>
        <taxon>Araneae</taxon>
        <taxon>Araneomorphae</taxon>
        <taxon>Entelegynae</taxon>
        <taxon>Araneoidea</taxon>
        <taxon>Araneidae</taxon>
        <taxon>Caerostris</taxon>
    </lineage>
</organism>
<proteinExistence type="predicted"/>
<evidence type="ECO:0008006" key="4">
    <source>
        <dbReference type="Google" id="ProtNLM"/>
    </source>
</evidence>
<reference evidence="2 3" key="1">
    <citation type="submission" date="2021-06" db="EMBL/GenBank/DDBJ databases">
        <title>Caerostris extrusa draft genome.</title>
        <authorList>
            <person name="Kono N."/>
            <person name="Arakawa K."/>
        </authorList>
    </citation>
    <scope>NUCLEOTIDE SEQUENCE [LARGE SCALE GENOMIC DNA]</scope>
</reference>
<gene>
    <name evidence="2" type="ORF">CEXT_624761</name>
</gene>
<sequence length="100" mass="11504">MKIFRIRILTEDIQIGDRTLGAEELEANNSILAPWEKLKFGWRYLRPEEQLRKPHTPSNSVKQESQEGCGGNYEDEATEDFRNNPRVVLEGSSHLIFSTA</sequence>
<feature type="region of interest" description="Disordered" evidence="1">
    <location>
        <begin position="51"/>
        <end position="84"/>
    </location>
</feature>
<keyword evidence="3" id="KW-1185">Reference proteome</keyword>
<evidence type="ECO:0000313" key="3">
    <source>
        <dbReference type="Proteomes" id="UP001054945"/>
    </source>
</evidence>
<dbReference type="AlphaFoldDB" id="A0AAV4TP92"/>
<protein>
    <recommendedName>
        <fullName evidence="4">Ycf15</fullName>
    </recommendedName>
</protein>
<dbReference type="Proteomes" id="UP001054945">
    <property type="component" value="Unassembled WGS sequence"/>
</dbReference>
<evidence type="ECO:0000313" key="2">
    <source>
        <dbReference type="EMBL" id="GIY48285.1"/>
    </source>
</evidence>
<dbReference type="EMBL" id="BPLR01011695">
    <property type="protein sequence ID" value="GIY48285.1"/>
    <property type="molecule type" value="Genomic_DNA"/>
</dbReference>
<evidence type="ECO:0000256" key="1">
    <source>
        <dbReference type="SAM" id="MobiDB-lite"/>
    </source>
</evidence>
<comment type="caution">
    <text evidence="2">The sequence shown here is derived from an EMBL/GenBank/DDBJ whole genome shotgun (WGS) entry which is preliminary data.</text>
</comment>